<evidence type="ECO:0000313" key="1">
    <source>
        <dbReference type="EMBL" id="ERK49533.1"/>
    </source>
</evidence>
<organism evidence="1 2">
    <name type="scientific">Leptotrichia wadei (strain F0279)</name>
    <dbReference type="NCBI Taxonomy" id="888055"/>
    <lineage>
        <taxon>Bacteria</taxon>
        <taxon>Fusobacteriati</taxon>
        <taxon>Fusobacteriota</taxon>
        <taxon>Fusobacteriia</taxon>
        <taxon>Fusobacteriales</taxon>
        <taxon>Leptotrichiaceae</taxon>
        <taxon>Leptotrichia</taxon>
    </lineage>
</organism>
<gene>
    <name evidence="1" type="ORF">HMPREF9015_01344</name>
</gene>
<dbReference type="EMBL" id="AWVM01000074">
    <property type="protein sequence ID" value="ERK49533.1"/>
    <property type="molecule type" value="Genomic_DNA"/>
</dbReference>
<proteinExistence type="predicted"/>
<evidence type="ECO:0000313" key="2">
    <source>
        <dbReference type="Proteomes" id="UP000016626"/>
    </source>
</evidence>
<reference evidence="1 2" key="1">
    <citation type="submission" date="2013-06" db="EMBL/GenBank/DDBJ databases">
        <authorList>
            <person name="Weinstock G."/>
            <person name="Sodergren E."/>
            <person name="Lobos E.A."/>
            <person name="Fulton L."/>
            <person name="Fulton R."/>
            <person name="Courtney L."/>
            <person name="Fronick C."/>
            <person name="O'Laughlin M."/>
            <person name="Godfrey J."/>
            <person name="Wilson R.M."/>
            <person name="Miner T."/>
            <person name="Farmer C."/>
            <person name="Delehaunty K."/>
            <person name="Cordes M."/>
            <person name="Minx P."/>
            <person name="Tomlinson C."/>
            <person name="Chen J."/>
            <person name="Wollam A."/>
            <person name="Pepin K.H."/>
            <person name="Bhonagiri V."/>
            <person name="Zhang X."/>
            <person name="Warren W."/>
            <person name="Mitreva M."/>
            <person name="Mardis E.R."/>
            <person name="Wilson R.K."/>
        </authorList>
    </citation>
    <scope>NUCLEOTIDE SEQUENCE [LARGE SCALE GENOMIC DNA]</scope>
    <source>
        <strain evidence="1 2">F0279</strain>
    </source>
</reference>
<accession>U2R7D7</accession>
<comment type="caution">
    <text evidence="1">The sequence shown here is derived from an EMBL/GenBank/DDBJ whole genome shotgun (WGS) entry which is preliminary data.</text>
</comment>
<dbReference type="InterPro" id="IPR053787">
    <property type="entry name" value="Autotransptr-assoc_N"/>
</dbReference>
<dbReference type="eggNOG" id="COG3210">
    <property type="taxonomic scope" value="Bacteria"/>
</dbReference>
<dbReference type="NCBIfam" id="NF033175">
    <property type="entry name" value="fuso_auto_Nterm"/>
    <property type="match status" value="1"/>
</dbReference>
<dbReference type="RefSeq" id="WP_021745902.1">
    <property type="nucleotide sequence ID" value="NZ_KI271384.1"/>
</dbReference>
<protein>
    <recommendedName>
        <fullName evidence="3">Autotransporter domain-containing protein</fullName>
    </recommendedName>
</protein>
<name>U2R7D7_LEPWF</name>
<sequence length="1860" mass="197604">MSNNLRQIARDLRSFVKRCKDVHYSDSLLISFLITGLLTIAPKLHADVADVASEQQEVTAQTYDAITDLRQSFMRARKENEKSLKGAQSELVQLLRQGDQVIKSPWSSFQFGTGYMNNDWGTTYRGRGGKFLEYYKRDNDLTKYVFDPTKHLYGATNLNIPRNKEPNSLTINPANIHEPYKPYVPERLDNVNMPVNPTFDPTASNPLTVIRTVNPTNLLPGGINTRNALSGGTNLKNVGDTATFQISSNIARSYDGLNSSTANSSSISATITSITSGNFYNGASASINEASSGTNWWDRIIRHSTSTAYYSGVNGTTIAPGNPGGGTGSYYTPGSYWFNNGLQYSNNTTTGYDNISSSTYSSADGSDYAYNMDSTTRYNRAYNWYLTAISTGVLKNTAAATGSVAYWQTQHNPSTGSPGRNYNQSEAEVLAASTTNTTNITAAQNYATAINSYGYNSISGSSYRDSMIDVRSSNSLNIQNTYFSIGSVTSGGAAMKVSADGKINVNGSTKVELFKGTDAINVGYAIGTAGDAELKFTGTTNSIINERNGNIAFNFQEGTTGNTGTTNVTGPVYIYNIGNNNSIYRVNHYINKLHVQNGKDSSSTSDLSSAGTDYIANSSSASANGSILVGGNNNIVFHNNAYVKEGSIALADVQIQGSNNIMAFFNNANGTVGAGTQAGWGVFGGNVNLQGVIGGNNNSASISTGNVAVYAHSGQSDKLGAGYFASNLSNNTGELKVTDINVGFGKYSSKDTLIYADNGTKVNVKNANDLITDGIKGENGAPSLKRGYDIEEQFSPYQTIIGYSTGQYVDKINGNVGFGWATGSGAHGEQTDLTFGSDVNMISREGVAYQAESGGKITAQTTRAGGYKSFIAYANGVTQAITTTTGTTVGGRQSEITITGNIVAADSNIFAPSFNNYNSVNNQYTYQNIGAYAKSGGKITIKGTTADDDDVEDKAGEAKANFDDKSLIYGMGAVATGQKSIVIFDSSADGIHIVSGINGGLYASDYGTIEFNGIITNQNNLTSAANGIVPNSAAGRKGIYKASGGNDHTNVTPFYVNRNLIGKVLASNSTDTAGILFNKDTTINMYDGILLTGNRYGSTYDNNKGYALADYFKEDTRATDPNRYDAAKYRGMKHVTVELKGDNVNLGIVNQYDGVEWKGISTTDQGNNSEYLASIATYAGGMAGINNADKHRFDSTLINSELTIKGTSDVNLEDKNLTDGLVIGTNKNDRFNDIKMESTLITIEGTAKVHGDIANRATKNYKDVDNGQVQNAGLSMNNSLSRWSTLNGQNPDWEKTDNTKSGVINKGKLEFTGGNDTTGNIAGINITYGTAVNNGTDNEGEIKIDRGYAIFATDGSIIQNINNAKIEVTGEYVATSPVGGRNKNTISDTEPKGKNYGIVGISDGRNDNNYTQTNLGATSLVNTLDITNENSTIKVQGDLAVGIYGENRNDANSSNVKITYKDTNLSTAGIDVENKSVTNSKAKGVGIALINANANYQNGASNAGGEIVLNGRTGTLGTFGTATNNILTGKNGVGIYAESAEINLLSDNFTVETADNGVGLWAMDDTHVATGANHLKTFQYNYNGASNKNGFAMAFGGRNIQKTTASNDLDIKFSNNADKSVTLAASKTGTGNGTYKGIAGILVNTNDADDTVTNRGNIEEDESSVTNVRAYGAVVNKGKFINYGKIKLNDSLDAQADQITSEDIKKANVGIFANSTNGLQTTIENHGDITIGDSTNNKNIGSWAIYGYNVNTDSKEDGSKSKITINRNNYGIYSGDGNVNIKNTKLLVGNDTVLGHVHTTSGVSTAPGAYPINRQTAYANANDLLSGLDKPRELDSAIGVYIDKGSVARNINVSADMDID</sequence>
<evidence type="ECO:0008006" key="3">
    <source>
        <dbReference type="Google" id="ProtNLM"/>
    </source>
</evidence>
<dbReference type="HOGENOM" id="CLU_236684_0_0_0"/>
<dbReference type="Proteomes" id="UP000016626">
    <property type="component" value="Unassembled WGS sequence"/>
</dbReference>
<feature type="non-terminal residue" evidence="1">
    <location>
        <position position="1860"/>
    </location>
</feature>